<evidence type="ECO:0000256" key="7">
    <source>
        <dbReference type="SAM" id="Phobius"/>
    </source>
</evidence>
<feature type="chain" id="PRO_5046263117" description="Rhodopsin domain-containing protein" evidence="8">
    <location>
        <begin position="34"/>
        <end position="543"/>
    </location>
</feature>
<reference evidence="10 11" key="1">
    <citation type="submission" date="2023-09" db="EMBL/GenBank/DDBJ databases">
        <title>Multi-omics analysis of a traditional fermented food reveals byproduct-associated fungal strains for waste-to-food upcycling.</title>
        <authorList>
            <consortium name="Lawrence Berkeley National Laboratory"/>
            <person name="Rekdal V.M."/>
            <person name="Villalobos-Escobedo J.M."/>
            <person name="Rodriguez-Valeron N."/>
            <person name="Garcia M.O."/>
            <person name="Vasquez D.P."/>
            <person name="Damayanti I."/>
            <person name="Sorensen P.M."/>
            <person name="Baidoo E.E."/>
            <person name="De Carvalho A.C."/>
            <person name="Riley R."/>
            <person name="Lipzen A."/>
            <person name="He G."/>
            <person name="Yan M."/>
            <person name="Haridas S."/>
            <person name="Daum C."/>
            <person name="Yoshinaga Y."/>
            <person name="Ng V."/>
            <person name="Grigoriev I.V."/>
            <person name="Munk R."/>
            <person name="Nuraida L."/>
            <person name="Wijaya C.H."/>
            <person name="Morales P.-C."/>
            <person name="Keasling J.D."/>
        </authorList>
    </citation>
    <scope>NUCLEOTIDE SEQUENCE [LARGE SCALE GENOMIC DNA]</scope>
    <source>
        <strain evidence="10 11">FGSC 2613</strain>
    </source>
</reference>
<evidence type="ECO:0000256" key="1">
    <source>
        <dbReference type="ARBA" id="ARBA00004141"/>
    </source>
</evidence>
<dbReference type="InterPro" id="IPR052337">
    <property type="entry name" value="SAT4-like"/>
</dbReference>
<feature type="transmembrane region" description="Helical" evidence="7">
    <location>
        <begin position="217"/>
        <end position="242"/>
    </location>
</feature>
<keyword evidence="4 7" id="KW-0472">Membrane</keyword>
<feature type="transmembrane region" description="Helical" evidence="7">
    <location>
        <begin position="334"/>
        <end position="354"/>
    </location>
</feature>
<dbReference type="EMBL" id="JAVLET010000003">
    <property type="protein sequence ID" value="KAL0472548.1"/>
    <property type="molecule type" value="Genomic_DNA"/>
</dbReference>
<dbReference type="InterPro" id="IPR049326">
    <property type="entry name" value="Rhodopsin_dom_fungi"/>
</dbReference>
<feature type="transmembrane region" description="Helical" evidence="7">
    <location>
        <begin position="174"/>
        <end position="197"/>
    </location>
</feature>
<feature type="transmembrane region" description="Helical" evidence="7">
    <location>
        <begin position="129"/>
        <end position="153"/>
    </location>
</feature>
<accession>A0ABR3DKW8</accession>
<feature type="transmembrane region" description="Helical" evidence="7">
    <location>
        <begin position="301"/>
        <end position="322"/>
    </location>
</feature>
<dbReference type="PANTHER" id="PTHR33048:SF143">
    <property type="entry name" value="EXTRACELLULAR MEMBRANE PROTEIN CFEM DOMAIN-CONTAINING PROTEIN-RELATED"/>
    <property type="match status" value="1"/>
</dbReference>
<evidence type="ECO:0000256" key="6">
    <source>
        <dbReference type="SAM" id="MobiDB-lite"/>
    </source>
</evidence>
<evidence type="ECO:0000256" key="8">
    <source>
        <dbReference type="SAM" id="SignalP"/>
    </source>
</evidence>
<gene>
    <name evidence="10" type="ORF">QR685DRAFT_571123</name>
</gene>
<proteinExistence type="inferred from homology"/>
<feature type="compositionally biased region" description="Basic and acidic residues" evidence="6">
    <location>
        <begin position="525"/>
        <end position="535"/>
    </location>
</feature>
<dbReference type="PANTHER" id="PTHR33048">
    <property type="entry name" value="PTH11-LIKE INTEGRAL MEMBRANE PROTEIN (AFU_ORTHOLOGUE AFUA_5G11245)"/>
    <property type="match status" value="1"/>
</dbReference>
<evidence type="ECO:0000256" key="3">
    <source>
        <dbReference type="ARBA" id="ARBA00022989"/>
    </source>
</evidence>
<name>A0ABR3DKW8_NEUIN</name>
<keyword evidence="8" id="KW-0732">Signal</keyword>
<keyword evidence="3 7" id="KW-1133">Transmembrane helix</keyword>
<sequence length="543" mass="60187">MGIISVTRRSLSLWHLSVQVLLFLNLLSSPVRAYNTSNTVISEILEGYPSCAHECITPLLTLFPCSYNNTSSPLTSSQLLTCLCSPDTPHRPSLTTCLTTSCLPIPLLSALNQTATLCHDTPRNRSSQLIILTLVLGSLSPLLVLLRLFFRLLTHHPSSSSGSGGRHRLGLDDWVIFCSIPLGIPYTVLIAHTLARAGIGRDVWTLTPQEVTWFLKVFYVLIEYYVAIMAYVKMPFLFMYLWIFGEESKNTRRVLWGTVGVVVLVGGVFLLPVGCKPTVKVFWEGWDGEHEGRCDNINASAWTLSIVTIVLDLWIMAIPLSQLRKLNMDWKKKLAVALMLCVGVFDTMISIIRLHSLLAFQPSTNVTWDYYPVAVWSAVEYHVAVICACLPAMRQLLVRVFPTLESNIGKSNGSHGVGAGAGNGAGNGEEGNVLRRATHQYQWQGQSRDMTGRNRGLWTRARATETESERDIVLGSFRSSARSTDTEVLEVDDVERQSAGVRILATSSLDSTEKRNGFGLSIEGHTMERDGRADPEVFPSSRR</sequence>
<organism evidence="10 11">
    <name type="scientific">Neurospora intermedia</name>
    <dbReference type="NCBI Taxonomy" id="5142"/>
    <lineage>
        <taxon>Eukaryota</taxon>
        <taxon>Fungi</taxon>
        <taxon>Dikarya</taxon>
        <taxon>Ascomycota</taxon>
        <taxon>Pezizomycotina</taxon>
        <taxon>Sordariomycetes</taxon>
        <taxon>Sordariomycetidae</taxon>
        <taxon>Sordariales</taxon>
        <taxon>Sordariaceae</taxon>
        <taxon>Neurospora</taxon>
    </lineage>
</organism>
<comment type="subcellular location">
    <subcellularLocation>
        <location evidence="1">Membrane</location>
        <topology evidence="1">Multi-pass membrane protein</topology>
    </subcellularLocation>
</comment>
<evidence type="ECO:0000256" key="2">
    <source>
        <dbReference type="ARBA" id="ARBA00022692"/>
    </source>
</evidence>
<feature type="domain" description="Rhodopsin" evidence="9">
    <location>
        <begin position="167"/>
        <end position="398"/>
    </location>
</feature>
<feature type="signal peptide" evidence="8">
    <location>
        <begin position="1"/>
        <end position="33"/>
    </location>
</feature>
<comment type="similarity">
    <text evidence="5">Belongs to the SAT4 family.</text>
</comment>
<evidence type="ECO:0000256" key="5">
    <source>
        <dbReference type="ARBA" id="ARBA00038359"/>
    </source>
</evidence>
<evidence type="ECO:0000259" key="9">
    <source>
        <dbReference type="Pfam" id="PF20684"/>
    </source>
</evidence>
<evidence type="ECO:0000313" key="10">
    <source>
        <dbReference type="EMBL" id="KAL0472548.1"/>
    </source>
</evidence>
<feature type="region of interest" description="Disordered" evidence="6">
    <location>
        <begin position="521"/>
        <end position="543"/>
    </location>
</feature>
<comment type="caution">
    <text evidence="10">The sequence shown here is derived from an EMBL/GenBank/DDBJ whole genome shotgun (WGS) entry which is preliminary data.</text>
</comment>
<protein>
    <recommendedName>
        <fullName evidence="9">Rhodopsin domain-containing protein</fullName>
    </recommendedName>
</protein>
<keyword evidence="11" id="KW-1185">Reference proteome</keyword>
<feature type="transmembrane region" description="Helical" evidence="7">
    <location>
        <begin position="374"/>
        <end position="393"/>
    </location>
</feature>
<dbReference type="Proteomes" id="UP001451303">
    <property type="component" value="Unassembled WGS sequence"/>
</dbReference>
<evidence type="ECO:0000313" key="11">
    <source>
        <dbReference type="Proteomes" id="UP001451303"/>
    </source>
</evidence>
<keyword evidence="2 7" id="KW-0812">Transmembrane</keyword>
<feature type="transmembrane region" description="Helical" evidence="7">
    <location>
        <begin position="254"/>
        <end position="273"/>
    </location>
</feature>
<dbReference type="Pfam" id="PF20684">
    <property type="entry name" value="Fung_rhodopsin"/>
    <property type="match status" value="1"/>
</dbReference>
<evidence type="ECO:0000256" key="4">
    <source>
        <dbReference type="ARBA" id="ARBA00023136"/>
    </source>
</evidence>